<sequence>MSRLVSWVNMRGVSFLFGFNPRDFRPAQAKVNKIRGIALARRSQVADFIRIKPCLEFPASEIYPRTMDTSPANPGFRVAALYRFCRLERFEELRAPLAAFCCSRGIKGTLLLAAEGINGTVAGREQAISELIAWLEAMPELTGLEVKYSVAAEMPFHRMKVRLKREIVTMGVEGIDPKHGAGAYVAPSDWNALIADPETIVIDTRNDYEVSIGTFQGAVDPRTKSFREFPQWVASHRDQLEGRKVAMFCTGGIRCEKATAYVKSLGLEEVFHLKGGILKYLEEVPAEESLWQGECFVFDERVSVSHGLEVGQSELCRACRHPLTAEERLSPKFSAGVSCPHCHDQRSDEDRARYAERQRQVEMAEKRGLRHIGS</sequence>
<dbReference type="PANTHER" id="PTHR43268:SF3">
    <property type="entry name" value="RHODANESE-LIKE DOMAIN-CONTAINING PROTEIN 7-RELATED"/>
    <property type="match status" value="1"/>
</dbReference>
<keyword evidence="4" id="KW-1185">Reference proteome</keyword>
<dbReference type="GO" id="GO:0006400">
    <property type="term" value="P:tRNA modification"/>
    <property type="evidence" value="ECO:0007669"/>
    <property type="project" value="UniProtKB-UniRule"/>
</dbReference>
<keyword evidence="1" id="KW-0819">tRNA processing</keyword>
<reference evidence="3 4" key="1">
    <citation type="journal article" date="2012" name="J. Bacteriol.">
        <title>Draft Genome Sequence of Mesorhizobium alhagi CCNWXJ12-2T, a Novel Salt-Resistant Species Isolated from the Desert of Northwestern China.</title>
        <authorList>
            <person name="Zhou M."/>
            <person name="Chen W."/>
            <person name="Chen H."/>
            <person name="Wei G."/>
        </authorList>
    </citation>
    <scope>NUCLEOTIDE SEQUENCE [LARGE SCALE GENOMIC DNA]</scope>
    <source>
        <strain evidence="3 4">CCNWXJ12-2</strain>
    </source>
</reference>
<dbReference type="InterPro" id="IPR001763">
    <property type="entry name" value="Rhodanese-like_dom"/>
</dbReference>
<evidence type="ECO:0000259" key="2">
    <source>
        <dbReference type="PROSITE" id="PS50206"/>
    </source>
</evidence>
<dbReference type="InterPro" id="IPR020936">
    <property type="entry name" value="TrhO"/>
</dbReference>
<feature type="domain" description="Rhodanese" evidence="2">
    <location>
        <begin position="195"/>
        <end position="289"/>
    </location>
</feature>
<dbReference type="PROSITE" id="PS50206">
    <property type="entry name" value="RHODANESE_3"/>
    <property type="match status" value="1"/>
</dbReference>
<name>H0HNR1_9HYPH</name>
<dbReference type="CDD" id="cd01518">
    <property type="entry name" value="RHOD_YceA"/>
    <property type="match status" value="1"/>
</dbReference>
<dbReference type="GO" id="GO:0016705">
    <property type="term" value="F:oxidoreductase activity, acting on paired donors, with incorporation or reduction of molecular oxygen"/>
    <property type="evidence" value="ECO:0007669"/>
    <property type="project" value="UniProtKB-UniRule"/>
</dbReference>
<dbReference type="EMBL" id="AHAM01000059">
    <property type="protein sequence ID" value="EHK57606.1"/>
    <property type="molecule type" value="Genomic_DNA"/>
</dbReference>
<dbReference type="PANTHER" id="PTHR43268">
    <property type="entry name" value="THIOSULFATE SULFURTRANSFERASE/RHODANESE-LIKE DOMAIN-CONTAINING PROTEIN 2"/>
    <property type="match status" value="1"/>
</dbReference>
<comment type="catalytic activity">
    <reaction evidence="1">
        <text>uridine(34) in tRNA + AH2 + O2 = 5-hydroxyuridine(34) in tRNA + A + H2O</text>
        <dbReference type="Rhea" id="RHEA:64224"/>
        <dbReference type="Rhea" id="RHEA-COMP:11727"/>
        <dbReference type="Rhea" id="RHEA-COMP:13381"/>
        <dbReference type="ChEBI" id="CHEBI:13193"/>
        <dbReference type="ChEBI" id="CHEBI:15377"/>
        <dbReference type="ChEBI" id="CHEBI:15379"/>
        <dbReference type="ChEBI" id="CHEBI:17499"/>
        <dbReference type="ChEBI" id="CHEBI:65315"/>
        <dbReference type="ChEBI" id="CHEBI:136877"/>
    </reaction>
</comment>
<dbReference type="NCBIfam" id="NF001136">
    <property type="entry name" value="PRK00142.1-4"/>
    <property type="match status" value="1"/>
</dbReference>
<organism evidence="3 4">
    <name type="scientific">Mesorhizobium alhagi CCNWXJ12-2</name>
    <dbReference type="NCBI Taxonomy" id="1107882"/>
    <lineage>
        <taxon>Bacteria</taxon>
        <taxon>Pseudomonadati</taxon>
        <taxon>Pseudomonadota</taxon>
        <taxon>Alphaproteobacteria</taxon>
        <taxon>Hyphomicrobiales</taxon>
        <taxon>Phyllobacteriaceae</taxon>
        <taxon>Allomesorhizobium</taxon>
    </lineage>
</organism>
<dbReference type="Pfam" id="PF17773">
    <property type="entry name" value="UPF0176_N"/>
    <property type="match status" value="1"/>
</dbReference>
<comment type="similarity">
    <text evidence="1">Belongs to the TrhO family.</text>
</comment>
<dbReference type="Gene3D" id="3.40.250.10">
    <property type="entry name" value="Rhodanese-like domain"/>
    <property type="match status" value="1"/>
</dbReference>
<comment type="function">
    <text evidence="1">Catalyzes oxygen-dependent 5-hydroxyuridine (ho5U) modification at position 34 in tRNAs.</text>
</comment>
<evidence type="ECO:0000256" key="1">
    <source>
        <dbReference type="HAMAP-Rule" id="MF_00469"/>
    </source>
</evidence>
<evidence type="ECO:0000313" key="4">
    <source>
        <dbReference type="Proteomes" id="UP000003250"/>
    </source>
</evidence>
<dbReference type="SMART" id="SM00450">
    <property type="entry name" value="RHOD"/>
    <property type="match status" value="1"/>
</dbReference>
<gene>
    <name evidence="1" type="primary">trhO</name>
    <name evidence="3" type="ORF">MAXJ12_08931</name>
</gene>
<dbReference type="InterPro" id="IPR036873">
    <property type="entry name" value="Rhodanese-like_dom_sf"/>
</dbReference>
<dbReference type="EC" id="1.14.-.-" evidence="1"/>
<dbReference type="InterPro" id="IPR040503">
    <property type="entry name" value="TRHO_N"/>
</dbReference>
<dbReference type="HAMAP" id="MF_00469">
    <property type="entry name" value="TrhO"/>
    <property type="match status" value="1"/>
</dbReference>
<dbReference type="Proteomes" id="UP000003250">
    <property type="component" value="Unassembled WGS sequence"/>
</dbReference>
<keyword evidence="1" id="KW-0560">Oxidoreductase</keyword>
<dbReference type="Pfam" id="PF00581">
    <property type="entry name" value="Rhodanese"/>
    <property type="match status" value="1"/>
</dbReference>
<dbReference type="Gene3D" id="3.30.70.100">
    <property type="match status" value="1"/>
</dbReference>
<dbReference type="SUPFAM" id="SSF52821">
    <property type="entry name" value="Rhodanese/Cell cycle control phosphatase"/>
    <property type="match status" value="1"/>
</dbReference>
<evidence type="ECO:0000313" key="3">
    <source>
        <dbReference type="EMBL" id="EHK57606.1"/>
    </source>
</evidence>
<proteinExistence type="inferred from homology"/>
<dbReference type="PATRIC" id="fig|1107882.3.peg.1750"/>
<accession>H0HNR1</accession>
<protein>
    <recommendedName>
        <fullName evidence="1">tRNA uridine(34) hydroxylase</fullName>
        <ecNumber evidence="1">1.14.-.-</ecNumber>
    </recommendedName>
    <alternativeName>
        <fullName evidence="1">tRNA hydroxylation protein O</fullName>
    </alternativeName>
</protein>
<dbReference type="AlphaFoldDB" id="H0HNR1"/>